<comment type="caution">
    <text evidence="11">The sequence shown here is derived from an EMBL/GenBank/DDBJ whole genome shotgun (WGS) entry which is preliminary data.</text>
</comment>
<dbReference type="PANTHER" id="PTHR48111">
    <property type="entry name" value="REGULATOR OF RPOS"/>
    <property type="match status" value="1"/>
</dbReference>
<dbReference type="Gene3D" id="3.40.50.2300">
    <property type="match status" value="1"/>
</dbReference>
<evidence type="ECO:0000256" key="4">
    <source>
        <dbReference type="ARBA" id="ARBA00023015"/>
    </source>
</evidence>
<keyword evidence="5 8" id="KW-0238">DNA-binding</keyword>
<dbReference type="GO" id="GO:0032993">
    <property type="term" value="C:protein-DNA complex"/>
    <property type="evidence" value="ECO:0007669"/>
    <property type="project" value="TreeGrafter"/>
</dbReference>
<feature type="domain" description="Response regulatory" evidence="9">
    <location>
        <begin position="3"/>
        <end position="115"/>
    </location>
</feature>
<evidence type="ECO:0000259" key="10">
    <source>
        <dbReference type="PROSITE" id="PS51755"/>
    </source>
</evidence>
<keyword evidence="2 7" id="KW-0597">Phosphoprotein</keyword>
<evidence type="ECO:0000259" key="9">
    <source>
        <dbReference type="PROSITE" id="PS50110"/>
    </source>
</evidence>
<evidence type="ECO:0000256" key="1">
    <source>
        <dbReference type="ARBA" id="ARBA00004496"/>
    </source>
</evidence>
<dbReference type="FunFam" id="1.10.10.10:FF:000018">
    <property type="entry name" value="DNA-binding response regulator ResD"/>
    <property type="match status" value="1"/>
</dbReference>
<dbReference type="RefSeq" id="WP_126410142.1">
    <property type="nucleotide sequence ID" value="NZ_RXNT01000016.1"/>
</dbReference>
<evidence type="ECO:0000256" key="7">
    <source>
        <dbReference type="PROSITE-ProRule" id="PRU00169"/>
    </source>
</evidence>
<protein>
    <submittedName>
        <fullName evidence="11">Response regulator transcription factor</fullName>
    </submittedName>
</protein>
<dbReference type="PANTHER" id="PTHR48111:SF73">
    <property type="entry name" value="ALKALINE PHOSPHATASE SYNTHESIS TRANSCRIPTIONAL REGULATORY PROTEIN PHOP"/>
    <property type="match status" value="1"/>
</dbReference>
<dbReference type="InterPro" id="IPR011006">
    <property type="entry name" value="CheY-like_superfamily"/>
</dbReference>
<keyword evidence="4" id="KW-0805">Transcription regulation</keyword>
<dbReference type="Gene3D" id="6.10.250.690">
    <property type="match status" value="1"/>
</dbReference>
<dbReference type="GO" id="GO:0006355">
    <property type="term" value="P:regulation of DNA-templated transcription"/>
    <property type="evidence" value="ECO:0007669"/>
    <property type="project" value="InterPro"/>
</dbReference>
<name>A0A3S0IA82_9BACI</name>
<sequence length="224" mass="26108">MRSILLIDDEPIMLDLLSLYLSPKYNCIKKESPLGAIRYLGTHSVDLILLDVMMPEMDGWQACQEIRKHWDTPIIMLTAMSEKADIVKGLQYGADDYISKPFDEEELIARIDAVLRRQTSKIDKMFFDGLVLDNDSHQLQYKDQDISLTRKEFAMMNLFLSHPNKVFTREHLITTIWGFEVATEDRTIDSHVRNLRDKLRKTGFPAEDYLQTVWGVGYKWTSKE</sequence>
<evidence type="ECO:0000256" key="8">
    <source>
        <dbReference type="PROSITE-ProRule" id="PRU01091"/>
    </source>
</evidence>
<dbReference type="GO" id="GO:0000156">
    <property type="term" value="F:phosphorelay response regulator activity"/>
    <property type="evidence" value="ECO:0007669"/>
    <property type="project" value="TreeGrafter"/>
</dbReference>
<evidence type="ECO:0000256" key="3">
    <source>
        <dbReference type="ARBA" id="ARBA00023012"/>
    </source>
</evidence>
<reference evidence="11 12" key="1">
    <citation type="submission" date="2018-12" db="EMBL/GenBank/DDBJ databases">
        <title>Bacillus yapensis draft genome sequence.</title>
        <authorList>
            <person name="Yu L."/>
            <person name="Xu X."/>
            <person name="Tang X."/>
        </authorList>
    </citation>
    <scope>NUCLEOTIDE SEQUENCE [LARGE SCALE GENOMIC DNA]</scope>
    <source>
        <strain evidence="11 12">XXST-01</strain>
    </source>
</reference>
<dbReference type="OrthoDB" id="9790442at2"/>
<dbReference type="GO" id="GO:0000976">
    <property type="term" value="F:transcription cis-regulatory region binding"/>
    <property type="evidence" value="ECO:0007669"/>
    <property type="project" value="TreeGrafter"/>
</dbReference>
<feature type="modified residue" description="4-aspartylphosphate" evidence="7">
    <location>
        <position position="51"/>
    </location>
</feature>
<dbReference type="Proteomes" id="UP000271374">
    <property type="component" value="Unassembled WGS sequence"/>
</dbReference>
<dbReference type="InterPro" id="IPR001789">
    <property type="entry name" value="Sig_transdc_resp-reg_receiver"/>
</dbReference>
<organism evidence="11 12">
    <name type="scientific">Bacillus yapensis</name>
    <dbReference type="NCBI Taxonomy" id="2492960"/>
    <lineage>
        <taxon>Bacteria</taxon>
        <taxon>Bacillati</taxon>
        <taxon>Bacillota</taxon>
        <taxon>Bacilli</taxon>
        <taxon>Bacillales</taxon>
        <taxon>Bacillaceae</taxon>
        <taxon>Bacillus</taxon>
    </lineage>
</organism>
<evidence type="ECO:0000256" key="6">
    <source>
        <dbReference type="ARBA" id="ARBA00023163"/>
    </source>
</evidence>
<dbReference type="InterPro" id="IPR039420">
    <property type="entry name" value="WalR-like"/>
</dbReference>
<dbReference type="Gene3D" id="1.10.10.10">
    <property type="entry name" value="Winged helix-like DNA-binding domain superfamily/Winged helix DNA-binding domain"/>
    <property type="match status" value="1"/>
</dbReference>
<feature type="DNA-binding region" description="OmpR/PhoB-type" evidence="8">
    <location>
        <begin position="122"/>
        <end position="222"/>
    </location>
</feature>
<comment type="subcellular location">
    <subcellularLocation>
        <location evidence="1">Cytoplasm</location>
    </subcellularLocation>
</comment>
<dbReference type="InterPro" id="IPR001867">
    <property type="entry name" value="OmpR/PhoB-type_DNA-bd"/>
</dbReference>
<evidence type="ECO:0000313" key="12">
    <source>
        <dbReference type="Proteomes" id="UP000271374"/>
    </source>
</evidence>
<evidence type="ECO:0000313" key="11">
    <source>
        <dbReference type="EMBL" id="RTR28138.1"/>
    </source>
</evidence>
<dbReference type="PROSITE" id="PS51755">
    <property type="entry name" value="OMPR_PHOB"/>
    <property type="match status" value="1"/>
</dbReference>
<dbReference type="CDD" id="cd00383">
    <property type="entry name" value="trans_reg_C"/>
    <property type="match status" value="1"/>
</dbReference>
<dbReference type="Pfam" id="PF00486">
    <property type="entry name" value="Trans_reg_C"/>
    <property type="match status" value="1"/>
</dbReference>
<dbReference type="AlphaFoldDB" id="A0A3S0IA82"/>
<evidence type="ECO:0000256" key="2">
    <source>
        <dbReference type="ARBA" id="ARBA00022553"/>
    </source>
</evidence>
<accession>A0A3S0IA82</accession>
<dbReference type="Pfam" id="PF00072">
    <property type="entry name" value="Response_reg"/>
    <property type="match status" value="1"/>
</dbReference>
<gene>
    <name evidence="11" type="ORF">EKG37_17710</name>
</gene>
<evidence type="ECO:0000256" key="5">
    <source>
        <dbReference type="ARBA" id="ARBA00023125"/>
    </source>
</evidence>
<dbReference type="PROSITE" id="PS50110">
    <property type="entry name" value="RESPONSE_REGULATORY"/>
    <property type="match status" value="1"/>
</dbReference>
<dbReference type="EMBL" id="RXNT01000016">
    <property type="protein sequence ID" value="RTR28138.1"/>
    <property type="molecule type" value="Genomic_DNA"/>
</dbReference>
<dbReference type="SUPFAM" id="SSF52172">
    <property type="entry name" value="CheY-like"/>
    <property type="match status" value="1"/>
</dbReference>
<dbReference type="SMART" id="SM00448">
    <property type="entry name" value="REC"/>
    <property type="match status" value="1"/>
</dbReference>
<keyword evidence="3" id="KW-0902">Two-component regulatory system</keyword>
<feature type="domain" description="OmpR/PhoB-type" evidence="10">
    <location>
        <begin position="122"/>
        <end position="222"/>
    </location>
</feature>
<dbReference type="SMART" id="SM00862">
    <property type="entry name" value="Trans_reg_C"/>
    <property type="match status" value="1"/>
</dbReference>
<dbReference type="InterPro" id="IPR036388">
    <property type="entry name" value="WH-like_DNA-bd_sf"/>
</dbReference>
<keyword evidence="12" id="KW-1185">Reference proteome</keyword>
<keyword evidence="6" id="KW-0804">Transcription</keyword>
<dbReference type="GO" id="GO:0005829">
    <property type="term" value="C:cytosol"/>
    <property type="evidence" value="ECO:0007669"/>
    <property type="project" value="TreeGrafter"/>
</dbReference>
<dbReference type="CDD" id="cd17574">
    <property type="entry name" value="REC_OmpR"/>
    <property type="match status" value="1"/>
</dbReference>
<proteinExistence type="predicted"/>